<gene>
    <name evidence="1" type="ORF">LCGC14_2965820</name>
</gene>
<dbReference type="AlphaFoldDB" id="A0A0F8XAT1"/>
<sequence>MEQQENKDFEGQGLLGLTKKEDEEILKAAEDIFGPADELKEEGGKKCSLVEEKEDYNDPVTIGYRITKKGKQHLAGIRENAPELAKEKEELKKAKFERGYIRAKRNSVFHKEQLSESTKETKEIRKSSTVKALTWEERRLWKYPLR</sequence>
<proteinExistence type="predicted"/>
<dbReference type="EMBL" id="LAZR01060156">
    <property type="protein sequence ID" value="KKK66267.1"/>
    <property type="molecule type" value="Genomic_DNA"/>
</dbReference>
<organism evidence="1">
    <name type="scientific">marine sediment metagenome</name>
    <dbReference type="NCBI Taxonomy" id="412755"/>
    <lineage>
        <taxon>unclassified sequences</taxon>
        <taxon>metagenomes</taxon>
        <taxon>ecological metagenomes</taxon>
    </lineage>
</organism>
<accession>A0A0F8XAT1</accession>
<name>A0A0F8XAT1_9ZZZZ</name>
<comment type="caution">
    <text evidence="1">The sequence shown here is derived from an EMBL/GenBank/DDBJ whole genome shotgun (WGS) entry which is preliminary data.</text>
</comment>
<evidence type="ECO:0000313" key="1">
    <source>
        <dbReference type="EMBL" id="KKK66267.1"/>
    </source>
</evidence>
<reference evidence="1" key="1">
    <citation type="journal article" date="2015" name="Nature">
        <title>Complex archaea that bridge the gap between prokaryotes and eukaryotes.</title>
        <authorList>
            <person name="Spang A."/>
            <person name="Saw J.H."/>
            <person name="Jorgensen S.L."/>
            <person name="Zaremba-Niedzwiedzka K."/>
            <person name="Martijn J."/>
            <person name="Lind A.E."/>
            <person name="van Eijk R."/>
            <person name="Schleper C."/>
            <person name="Guy L."/>
            <person name="Ettema T.J."/>
        </authorList>
    </citation>
    <scope>NUCLEOTIDE SEQUENCE</scope>
</reference>
<protein>
    <submittedName>
        <fullName evidence="1">Uncharacterized protein</fullName>
    </submittedName>
</protein>